<dbReference type="InterPro" id="IPR036282">
    <property type="entry name" value="Glutathione-S-Trfase_C_sf"/>
</dbReference>
<dbReference type="PROSITE" id="PS50404">
    <property type="entry name" value="GST_NTER"/>
    <property type="match status" value="1"/>
</dbReference>
<gene>
    <name evidence="4" type="ORF">ODALV1_LOCUS18127</name>
</gene>
<dbReference type="Pfam" id="PF00043">
    <property type="entry name" value="GST_C"/>
    <property type="match status" value="1"/>
</dbReference>
<proteinExistence type="inferred from homology"/>
<dbReference type="PANTHER" id="PTHR43969:SF2">
    <property type="entry name" value="GLUTATHIONE S TRANSFERASE D11, ISOFORM B"/>
    <property type="match status" value="1"/>
</dbReference>
<dbReference type="PANTHER" id="PTHR43969">
    <property type="entry name" value="GLUTATHIONE S TRANSFERASE D10, ISOFORM A-RELATED"/>
    <property type="match status" value="1"/>
</dbReference>
<evidence type="ECO:0000313" key="4">
    <source>
        <dbReference type="EMBL" id="CAL8118425.1"/>
    </source>
</evidence>
<organism evidence="4 5">
    <name type="scientific">Orchesella dallaii</name>
    <dbReference type="NCBI Taxonomy" id="48710"/>
    <lineage>
        <taxon>Eukaryota</taxon>
        <taxon>Metazoa</taxon>
        <taxon>Ecdysozoa</taxon>
        <taxon>Arthropoda</taxon>
        <taxon>Hexapoda</taxon>
        <taxon>Collembola</taxon>
        <taxon>Entomobryomorpha</taxon>
        <taxon>Entomobryoidea</taxon>
        <taxon>Orchesellidae</taxon>
        <taxon>Orchesellinae</taxon>
        <taxon>Orchesella</taxon>
    </lineage>
</organism>
<reference evidence="4 5" key="1">
    <citation type="submission" date="2024-08" db="EMBL/GenBank/DDBJ databases">
        <authorList>
            <person name="Cucini C."/>
            <person name="Frati F."/>
        </authorList>
    </citation>
    <scope>NUCLEOTIDE SEQUENCE [LARGE SCALE GENOMIC DNA]</scope>
</reference>
<dbReference type="InterPro" id="IPR036249">
    <property type="entry name" value="Thioredoxin-like_sf"/>
</dbReference>
<keyword evidence="5" id="KW-1185">Reference proteome</keyword>
<evidence type="ECO:0000259" key="3">
    <source>
        <dbReference type="PROSITE" id="PS50405"/>
    </source>
</evidence>
<accession>A0ABP1R5S2</accession>
<dbReference type="CDD" id="cd03177">
    <property type="entry name" value="GST_C_Delta_Epsilon"/>
    <property type="match status" value="1"/>
</dbReference>
<dbReference type="Gene3D" id="3.40.30.10">
    <property type="entry name" value="Glutaredoxin"/>
    <property type="match status" value="1"/>
</dbReference>
<sequence length="221" mass="24776">MGLELYSFYPSVPCRMVRLLLEHLELDVDVKTVDTLKGEQMNPDFIQINPQHTIPTLIDDGLIITESRAILMYLANKYAKEDENLYPADPEKRAVIDMRMCFDLGTLYVRFIDAFWPVILQKVLPDPVKVAKLDEAIGYVEAFLKDGFVAGSELTIADFSMAAILSNIKAFGHDMSNFPEVSSYIEKCAGMMKGWDELSQPGADMFGNWYKASLAEAEAAA</sequence>
<dbReference type="InterPro" id="IPR040079">
    <property type="entry name" value="Glutathione_S-Trfase"/>
</dbReference>
<dbReference type="Gene3D" id="1.20.1050.10">
    <property type="match status" value="1"/>
</dbReference>
<dbReference type="InterPro" id="IPR004045">
    <property type="entry name" value="Glutathione_S-Trfase_N"/>
</dbReference>
<evidence type="ECO:0000259" key="2">
    <source>
        <dbReference type="PROSITE" id="PS50404"/>
    </source>
</evidence>
<evidence type="ECO:0000256" key="1">
    <source>
        <dbReference type="RuleBase" id="RU003494"/>
    </source>
</evidence>
<feature type="domain" description="GST C-terminal" evidence="3">
    <location>
        <begin position="89"/>
        <end position="205"/>
    </location>
</feature>
<feature type="domain" description="GST N-terminal" evidence="2">
    <location>
        <begin position="1"/>
        <end position="82"/>
    </location>
</feature>
<dbReference type="InterPro" id="IPR010987">
    <property type="entry name" value="Glutathione-S-Trfase_C-like"/>
</dbReference>
<dbReference type="EMBL" id="CAXLJM020000057">
    <property type="protein sequence ID" value="CAL8118425.1"/>
    <property type="molecule type" value="Genomic_DNA"/>
</dbReference>
<dbReference type="CDD" id="cd03045">
    <property type="entry name" value="GST_N_Delta_Epsilon"/>
    <property type="match status" value="1"/>
</dbReference>
<comment type="similarity">
    <text evidence="1">Belongs to the GST superfamily.</text>
</comment>
<name>A0ABP1R5S2_9HEXA</name>
<dbReference type="SFLD" id="SFLDS00019">
    <property type="entry name" value="Glutathione_Transferase_(cytos"/>
    <property type="match status" value="1"/>
</dbReference>
<dbReference type="SFLD" id="SFLDG00358">
    <property type="entry name" value="Main_(cytGST)"/>
    <property type="match status" value="1"/>
</dbReference>
<comment type="caution">
    <text evidence="4">The sequence shown here is derived from an EMBL/GenBank/DDBJ whole genome shotgun (WGS) entry which is preliminary data.</text>
</comment>
<dbReference type="PROSITE" id="PS50405">
    <property type="entry name" value="GST_CTER"/>
    <property type="match status" value="1"/>
</dbReference>
<dbReference type="SUPFAM" id="SSF47616">
    <property type="entry name" value="GST C-terminal domain-like"/>
    <property type="match status" value="1"/>
</dbReference>
<protein>
    <submittedName>
        <fullName evidence="4">Uncharacterized protein</fullName>
    </submittedName>
</protein>
<dbReference type="SUPFAM" id="SSF52833">
    <property type="entry name" value="Thioredoxin-like"/>
    <property type="match status" value="1"/>
</dbReference>
<dbReference type="InterPro" id="IPR004046">
    <property type="entry name" value="GST_C"/>
</dbReference>
<evidence type="ECO:0000313" key="5">
    <source>
        <dbReference type="Proteomes" id="UP001642540"/>
    </source>
</evidence>
<dbReference type="Proteomes" id="UP001642540">
    <property type="component" value="Unassembled WGS sequence"/>
</dbReference>
<dbReference type="Pfam" id="PF02798">
    <property type="entry name" value="GST_N"/>
    <property type="match status" value="1"/>
</dbReference>
<dbReference type="SFLD" id="SFLDG01153">
    <property type="entry name" value="Main.4:_Theta-like"/>
    <property type="match status" value="1"/>
</dbReference>